<evidence type="ECO:0000313" key="11">
    <source>
        <dbReference type="EMBL" id="OGX82780.1"/>
    </source>
</evidence>
<evidence type="ECO:0000256" key="4">
    <source>
        <dbReference type="ARBA" id="ARBA00012535"/>
    </source>
</evidence>
<dbReference type="InterPro" id="IPR050281">
    <property type="entry name" value="Flavin_monoamine_oxidase"/>
</dbReference>
<dbReference type="InterPro" id="IPR036188">
    <property type="entry name" value="FAD/NAD-bd_sf"/>
</dbReference>
<comment type="catalytic activity">
    <reaction evidence="8">
        <text>L-tryptophan + O2 = indole-3-acetamide + CO2 + H2O</text>
        <dbReference type="Rhea" id="RHEA:16165"/>
        <dbReference type="ChEBI" id="CHEBI:15377"/>
        <dbReference type="ChEBI" id="CHEBI:15379"/>
        <dbReference type="ChEBI" id="CHEBI:16031"/>
        <dbReference type="ChEBI" id="CHEBI:16526"/>
        <dbReference type="ChEBI" id="CHEBI:57912"/>
        <dbReference type="EC" id="1.13.12.3"/>
    </reaction>
</comment>
<keyword evidence="12" id="KW-1185">Reference proteome</keyword>
<dbReference type="Gene3D" id="3.50.50.60">
    <property type="entry name" value="FAD/NAD(P)-binding domain"/>
    <property type="match status" value="1"/>
</dbReference>
<evidence type="ECO:0000256" key="5">
    <source>
        <dbReference type="ARBA" id="ARBA00017871"/>
    </source>
</evidence>
<dbReference type="OrthoDB" id="56323at2"/>
<dbReference type="Proteomes" id="UP000177506">
    <property type="component" value="Unassembled WGS sequence"/>
</dbReference>
<comment type="caution">
    <text evidence="11">The sequence shown here is derived from an EMBL/GenBank/DDBJ whole genome shotgun (WGS) entry which is preliminary data.</text>
</comment>
<gene>
    <name evidence="11" type="ORF">BEN49_02650</name>
</gene>
<dbReference type="AlphaFoldDB" id="A0A1G1SVX7"/>
<evidence type="ECO:0000256" key="6">
    <source>
        <dbReference type="ARBA" id="ARBA00023002"/>
    </source>
</evidence>
<dbReference type="PANTHER" id="PTHR10742:SF410">
    <property type="entry name" value="LYSINE-SPECIFIC HISTONE DEMETHYLASE 2"/>
    <property type="match status" value="1"/>
</dbReference>
<evidence type="ECO:0000256" key="1">
    <source>
        <dbReference type="ARBA" id="ARBA00001974"/>
    </source>
</evidence>
<dbReference type="GO" id="GO:0050361">
    <property type="term" value="F:tryptophan 2-monooxygenase activity"/>
    <property type="evidence" value="ECO:0007669"/>
    <property type="project" value="UniProtKB-EC"/>
</dbReference>
<comment type="similarity">
    <text evidence="3">Belongs to the tryptophan 2-monooxygenase family.</text>
</comment>
<dbReference type="RefSeq" id="WP_070746429.1">
    <property type="nucleotide sequence ID" value="NZ_MDZA01000426.1"/>
</dbReference>
<evidence type="ECO:0000256" key="9">
    <source>
        <dbReference type="PIRSR" id="PIRSR601613-1"/>
    </source>
</evidence>
<comment type="pathway">
    <text evidence="2">Plant hormone metabolism; auxin biosynthesis.</text>
</comment>
<dbReference type="Pfam" id="PF01593">
    <property type="entry name" value="Amino_oxidase"/>
    <property type="match status" value="1"/>
</dbReference>
<feature type="binding site" evidence="9">
    <location>
        <position position="209"/>
    </location>
    <ligand>
        <name>FAD</name>
        <dbReference type="ChEBI" id="CHEBI:57692"/>
    </ligand>
</feature>
<sequence length="444" mass="46632">MINNSNNYSADVLIIGAGAAGLLAARELARAGRRVCIVEAQDRIGGRVHTLGAPGFTRAIEAGAEFMHGEVPLTRALMAEAGITWEEADGELYLVQGGQLQAQANYFALLPPLLEKLQTLAHDMPLADFLTREFSGPEHAALRTFATQFAEGYDAADPHRVSAWAMRDEWSAGGAQGSLRPLGGYGPLLHGLAVQAQAAGGLLHLAAPVREIRWQPGQVEAVTEAGATYRAQQMLCTVPLGVWQRGPQQAGYLGFVPEVAAHRAAAAQLGFGSVIKIVLEFRTDFWDDRLPELEFLLSDAPVPTWWSQLPAATPQLTGWLAGPAAQRLAGAPDEEVLQLALASLAPLLAVSPEALQAQLCASYVRNWGREAYAYGAYSYATVGAGAAQAALAAPIADTLFFAGEGTYSGPFAGTVEAALVSGQDAARALLAWPVSAAAPGSSVA</sequence>
<dbReference type="GO" id="GO:0009851">
    <property type="term" value="P:auxin biosynthetic process"/>
    <property type="evidence" value="ECO:0007669"/>
    <property type="project" value="UniProtKB-KW"/>
</dbReference>
<organism evidence="11 12">
    <name type="scientific">Hymenobacter coccineus</name>
    <dbReference type="NCBI Taxonomy" id="1908235"/>
    <lineage>
        <taxon>Bacteria</taxon>
        <taxon>Pseudomonadati</taxon>
        <taxon>Bacteroidota</taxon>
        <taxon>Cytophagia</taxon>
        <taxon>Cytophagales</taxon>
        <taxon>Hymenobacteraceae</taxon>
        <taxon>Hymenobacter</taxon>
    </lineage>
</organism>
<accession>A0A1G1SVX7</accession>
<dbReference type="EC" id="1.13.12.3" evidence="4"/>
<feature type="binding site" evidence="9">
    <location>
        <begin position="39"/>
        <end position="40"/>
    </location>
    <ligand>
        <name>FAD</name>
        <dbReference type="ChEBI" id="CHEBI:57692"/>
    </ligand>
</feature>
<reference evidence="11 12" key="1">
    <citation type="submission" date="2016-08" db="EMBL/GenBank/DDBJ databases">
        <title>Hymenobacter coccineus sp. nov., Hymenobacter lapidarius sp. nov. and Hymenobacter glacialis sp. nov., isolated from Antarctic soil.</title>
        <authorList>
            <person name="Sedlacek I."/>
            <person name="Kralova S."/>
            <person name="Kyrova K."/>
            <person name="Maslanova I."/>
            <person name="Stankova E."/>
            <person name="Vrbovska V."/>
            <person name="Nemec M."/>
            <person name="Bartak M."/>
            <person name="Svec P."/>
            <person name="Busse H.-J."/>
            <person name="Pantucek R."/>
        </authorList>
    </citation>
    <scope>NUCLEOTIDE SEQUENCE [LARGE SCALE GENOMIC DNA]</scope>
    <source>
        <strain evidence="11 12">CCM 8649</strain>
    </source>
</reference>
<dbReference type="PRINTS" id="PR00757">
    <property type="entry name" value="AMINEOXDASEF"/>
</dbReference>
<name>A0A1G1SVX7_9BACT</name>
<evidence type="ECO:0000256" key="2">
    <source>
        <dbReference type="ARBA" id="ARBA00004814"/>
    </source>
</evidence>
<dbReference type="InterPro" id="IPR002937">
    <property type="entry name" value="Amino_oxidase"/>
</dbReference>
<keyword evidence="7" id="KW-0073">Auxin biosynthesis</keyword>
<evidence type="ECO:0000313" key="12">
    <source>
        <dbReference type="Proteomes" id="UP000177506"/>
    </source>
</evidence>
<evidence type="ECO:0000256" key="7">
    <source>
        <dbReference type="ARBA" id="ARBA00023070"/>
    </source>
</evidence>
<dbReference type="SUPFAM" id="SSF51905">
    <property type="entry name" value="FAD/NAD(P)-binding domain"/>
    <property type="match status" value="1"/>
</dbReference>
<dbReference type="PANTHER" id="PTHR10742">
    <property type="entry name" value="FLAVIN MONOAMINE OXIDASE"/>
    <property type="match status" value="1"/>
</dbReference>
<evidence type="ECO:0000259" key="10">
    <source>
        <dbReference type="Pfam" id="PF01593"/>
    </source>
</evidence>
<keyword evidence="6" id="KW-0560">Oxidoreductase</keyword>
<dbReference type="SUPFAM" id="SSF54373">
    <property type="entry name" value="FAD-linked reductases, C-terminal domain"/>
    <property type="match status" value="1"/>
</dbReference>
<proteinExistence type="inferred from homology"/>
<evidence type="ECO:0000256" key="3">
    <source>
        <dbReference type="ARBA" id="ARBA00005833"/>
    </source>
</evidence>
<dbReference type="EMBL" id="MDZA01000426">
    <property type="protein sequence ID" value="OGX82780.1"/>
    <property type="molecule type" value="Genomic_DNA"/>
</dbReference>
<comment type="cofactor">
    <cofactor evidence="1">
        <name>FAD</name>
        <dbReference type="ChEBI" id="CHEBI:57692"/>
    </cofactor>
</comment>
<evidence type="ECO:0000256" key="8">
    <source>
        <dbReference type="ARBA" id="ARBA00047321"/>
    </source>
</evidence>
<protein>
    <recommendedName>
        <fullName evidence="5">Tryptophan 2-monooxygenase</fullName>
        <ecNumber evidence="4">1.13.12.3</ecNumber>
    </recommendedName>
</protein>
<feature type="domain" description="Amine oxidase" evidence="10">
    <location>
        <begin position="20"/>
        <end position="430"/>
    </location>
</feature>
<dbReference type="InterPro" id="IPR001613">
    <property type="entry name" value="Flavin_amine_oxidase"/>
</dbReference>